<accession>A0A5B7BGZ1</accession>
<name>A0A5B7BGZ1_DAVIN</name>
<feature type="compositionally biased region" description="Basic and acidic residues" evidence="1">
    <location>
        <begin position="613"/>
        <end position="624"/>
    </location>
</feature>
<dbReference type="GO" id="GO:0006351">
    <property type="term" value="P:DNA-templated transcription"/>
    <property type="evidence" value="ECO:0007669"/>
    <property type="project" value="TreeGrafter"/>
</dbReference>
<reference evidence="3" key="1">
    <citation type="submission" date="2019-08" db="EMBL/GenBank/DDBJ databases">
        <title>Reference gene set and small RNA set construction with multiple tissues from Davidia involucrata Baill.</title>
        <authorList>
            <person name="Yang H."/>
            <person name="Zhou C."/>
            <person name="Li G."/>
            <person name="Wang J."/>
            <person name="Gao P."/>
            <person name="Wang M."/>
            <person name="Wang R."/>
            <person name="Zhao Y."/>
        </authorList>
    </citation>
    <scope>NUCLEOTIDE SEQUENCE</scope>
    <source>
        <tissue evidence="3">Mixed with DoveR01_LX</tissue>
    </source>
</reference>
<feature type="region of interest" description="Disordered" evidence="1">
    <location>
        <begin position="918"/>
        <end position="963"/>
    </location>
</feature>
<protein>
    <recommendedName>
        <fullName evidence="2">Spen paralogue and orthologue SPOC C-terminal domain-containing protein</fullName>
    </recommendedName>
</protein>
<evidence type="ECO:0000259" key="2">
    <source>
        <dbReference type="Pfam" id="PF07744"/>
    </source>
</evidence>
<dbReference type="InterPro" id="IPR012921">
    <property type="entry name" value="SPOC_C"/>
</dbReference>
<feature type="region of interest" description="Disordered" evidence="1">
    <location>
        <begin position="770"/>
        <end position="795"/>
    </location>
</feature>
<dbReference type="Pfam" id="PF07744">
    <property type="entry name" value="SPOC"/>
    <property type="match status" value="1"/>
</dbReference>
<feature type="domain" description="Spen paralogue and orthologue SPOC C-terminal" evidence="2">
    <location>
        <begin position="400"/>
        <end position="544"/>
    </location>
</feature>
<dbReference type="GO" id="GO:0005634">
    <property type="term" value="C:nucleus"/>
    <property type="evidence" value="ECO:0007669"/>
    <property type="project" value="TreeGrafter"/>
</dbReference>
<sequence length="963" mass="105483">MWHEKQENIILSGQATCPPKSLQGPHMENKIIPPPSGNIDKNFLGGSSRKRKSAAMDPPKSVFEYSIPWESNLQQASSLSGINIQGNAHGPCLNQPKSVKPITFRHQFEKDQFHYQNDFAGTWPTSNENLLRSGIEKISNSSVSMPSQSLHYKGPMIDMQIGETRTVSNQKPQACNMFGETETQKSYPFLTSCNVHAEKAQVDPRLQDLMSFGIKNHVVTDKMPLENLNTQSERLRPVEISRHSFLQPNRFSDDLDGRTWCREANKFGISCEFRQSGQHSSNAGINDVPTVGSTSLGGSVCTEQNEVQFGSAPLGIHLGETCENKERGHGDNNIKIKEKIEASNMENLKHTLTEEVSPKNGDSPTNIVGHGQNNDLSHGSLKLNEKSKLHSGKAASTVAEKLWDGSLQLNSSVTVSTVAFFKSGEKLLDINWSEFVEVKGKVRLEAFEKYIQDLPRSRNRGLMVISLCWKEGSPETGLTGMKEVAKGYKKGERVGFAQLSPGIDLYICPRSDTIITILAKYGFFKGMAAVEDNQDSLIGCVVWRKNRTSSNSVARKSESKNTSSEQPLNSPSDSSTQQVAEIKLSPPPVAQEFLSLVSVAASSTLESAGKNGLESKHVDPREVQSEVGNSFSGANSLPTPSILSNFSSTLVGSQRSTHSNSASLQVSQGQLLEGEAPTRCSGLEQSKASLELENPVVPPPSDVLKQSMPTSDDDDLPEFDFGTACGISQTKMSKPLDAVMFDKRVSTEGTRKMDESVLPTKPIVQVMSVSNQRSDHSTLPRLPLASSQGMPLPKRSCEHESQIPVLPNLEEKLCPQSKATPVSTTGFAPPKNLFDDDDDIPEWCPPEHHKQALAETTRPSTTIPSEFPNSTFQNIPPGPPWPRPILPSPSPAATRPLFSSQPFPPAFHCPITVTVKAPQPRPFPRGPSPSMGFNSNMVLRPHPSSFDVKLPFQPADNRGWRPR</sequence>
<dbReference type="AlphaFoldDB" id="A0A5B7BGZ1"/>
<organism evidence="3">
    <name type="scientific">Davidia involucrata</name>
    <name type="common">Dove tree</name>
    <dbReference type="NCBI Taxonomy" id="16924"/>
    <lineage>
        <taxon>Eukaryota</taxon>
        <taxon>Viridiplantae</taxon>
        <taxon>Streptophyta</taxon>
        <taxon>Embryophyta</taxon>
        <taxon>Tracheophyta</taxon>
        <taxon>Spermatophyta</taxon>
        <taxon>Magnoliopsida</taxon>
        <taxon>eudicotyledons</taxon>
        <taxon>Gunneridae</taxon>
        <taxon>Pentapetalae</taxon>
        <taxon>asterids</taxon>
        <taxon>Cornales</taxon>
        <taxon>Nyssaceae</taxon>
        <taxon>Davidia</taxon>
    </lineage>
</organism>
<dbReference type="PANTHER" id="PTHR11477:SF37">
    <property type="entry name" value="SPEN PARALOGUE AND ORTHOLOGUE SPOC C-TERMINAL DOMAIN-CONTAINING PROTEIN"/>
    <property type="match status" value="1"/>
</dbReference>
<dbReference type="EMBL" id="GHES01037235">
    <property type="protein sequence ID" value="MPA67794.1"/>
    <property type="molecule type" value="Transcribed_RNA"/>
</dbReference>
<feature type="region of interest" description="Disordered" evidence="1">
    <location>
        <begin position="608"/>
        <end position="638"/>
    </location>
</feature>
<feature type="compositionally biased region" description="Polar residues" evidence="1">
    <location>
        <begin position="626"/>
        <end position="638"/>
    </location>
</feature>
<evidence type="ECO:0000256" key="1">
    <source>
        <dbReference type="SAM" id="MobiDB-lite"/>
    </source>
</evidence>
<feature type="compositionally biased region" description="Polar residues" evidence="1">
    <location>
        <begin position="551"/>
        <end position="579"/>
    </location>
</feature>
<gene>
    <name evidence="3" type="ORF">Din_037235</name>
</gene>
<feature type="region of interest" description="Disordered" evidence="1">
    <location>
        <begin position="551"/>
        <end position="580"/>
    </location>
</feature>
<proteinExistence type="predicted"/>
<dbReference type="CDD" id="cd21538">
    <property type="entry name" value="SPOC_TFIIS"/>
    <property type="match status" value="1"/>
</dbReference>
<dbReference type="PANTHER" id="PTHR11477">
    <property type="entry name" value="TRANSCRIPTION FACTOR S-II ZINC FINGER DOMAIN-CONTAINING PROTEIN"/>
    <property type="match status" value="1"/>
</dbReference>
<evidence type="ECO:0000313" key="3">
    <source>
        <dbReference type="EMBL" id="MPA67794.1"/>
    </source>
</evidence>